<gene>
    <name evidence="3" type="ORF">rosag_34430</name>
</gene>
<evidence type="ECO:0000313" key="4">
    <source>
        <dbReference type="Proteomes" id="UP001161325"/>
    </source>
</evidence>
<protein>
    <submittedName>
        <fullName evidence="3">Amidase</fullName>
    </submittedName>
</protein>
<dbReference type="PANTHER" id="PTHR11895:SF176">
    <property type="entry name" value="AMIDASE AMID-RELATED"/>
    <property type="match status" value="1"/>
</dbReference>
<reference evidence="3" key="1">
    <citation type="submission" date="2022-08" db="EMBL/GenBank/DDBJ databases">
        <title>Draft genome sequencing of Roseisolibacter agri AW1220.</title>
        <authorList>
            <person name="Tobiishi Y."/>
            <person name="Tonouchi A."/>
        </authorList>
    </citation>
    <scope>NUCLEOTIDE SEQUENCE</scope>
    <source>
        <strain evidence="3">AW1220</strain>
    </source>
</reference>
<keyword evidence="1" id="KW-0732">Signal</keyword>
<dbReference type="AlphaFoldDB" id="A0AA37Q5F8"/>
<sequence length="530" mass="55321">MSPTRREALAQLAALVALPMPALAAPADDPLDGTVADYQAGRRRGAWTAAEVTARALDRGRTDGMKWRAIDALADTARAESRAADARLRARRTRGPLDGVPVFAKSIYDMAGLPTTGSSADWARLFPERVRRDAIEIARLRAAGAIVLGKTAADDFAYRGNGTSSHTGQVLNPYDRAGIRTPGGSSAGSAVAVAGGMAFAALGTDDGGSNRIPAQFTGVVGMKPTFGLVPRTGVIPTWPYLDTHGPLARTVADAALMLAAIAGIDASDPLSLAMTGDRASLATLRDDALSGVRLGLVELHAPRAQMSAEALSVWDRALGDLRAAGAVVDAFAPSVTRVDFRDAFSAAARARGDVAPDSRSPAPTANALLRYFAGRTSDARAAREAVKRGYAAFRAFYDVLPATYEACEPLLDQPMAADAAGRSFARSRAEVVAGLAASMRAAGVTAMVYPTMPFNAPRAVDPWPDVRTPLGYGNWLGLPEVSVPAGLGADGMPALNLSIVGLPGEDARVLALAHAYERQSRRFVAPPRAT</sequence>
<feature type="domain" description="Amidase" evidence="2">
    <location>
        <begin position="69"/>
        <end position="510"/>
    </location>
</feature>
<dbReference type="InterPro" id="IPR000120">
    <property type="entry name" value="Amidase"/>
</dbReference>
<dbReference type="SUPFAM" id="SSF75304">
    <property type="entry name" value="Amidase signature (AS) enzymes"/>
    <property type="match status" value="1"/>
</dbReference>
<accession>A0AA37Q5F8</accession>
<dbReference type="EMBL" id="BRXS01000005">
    <property type="protein sequence ID" value="GLC26930.1"/>
    <property type="molecule type" value="Genomic_DNA"/>
</dbReference>
<proteinExistence type="predicted"/>
<keyword evidence="4" id="KW-1185">Reference proteome</keyword>
<dbReference type="GO" id="GO:0003824">
    <property type="term" value="F:catalytic activity"/>
    <property type="evidence" value="ECO:0007669"/>
    <property type="project" value="InterPro"/>
</dbReference>
<dbReference type="Pfam" id="PF01425">
    <property type="entry name" value="Amidase"/>
    <property type="match status" value="1"/>
</dbReference>
<evidence type="ECO:0000256" key="1">
    <source>
        <dbReference type="SAM" id="SignalP"/>
    </source>
</evidence>
<evidence type="ECO:0000313" key="3">
    <source>
        <dbReference type="EMBL" id="GLC26930.1"/>
    </source>
</evidence>
<dbReference type="InterPro" id="IPR023631">
    <property type="entry name" value="Amidase_dom"/>
</dbReference>
<name>A0AA37Q5F8_9BACT</name>
<dbReference type="PANTHER" id="PTHR11895">
    <property type="entry name" value="TRANSAMIDASE"/>
    <property type="match status" value="1"/>
</dbReference>
<feature type="signal peptide" evidence="1">
    <location>
        <begin position="1"/>
        <end position="24"/>
    </location>
</feature>
<organism evidence="3 4">
    <name type="scientific">Roseisolibacter agri</name>
    <dbReference type="NCBI Taxonomy" id="2014610"/>
    <lineage>
        <taxon>Bacteria</taxon>
        <taxon>Pseudomonadati</taxon>
        <taxon>Gemmatimonadota</taxon>
        <taxon>Gemmatimonadia</taxon>
        <taxon>Gemmatimonadales</taxon>
        <taxon>Gemmatimonadaceae</taxon>
        <taxon>Roseisolibacter</taxon>
    </lineage>
</organism>
<dbReference type="Proteomes" id="UP001161325">
    <property type="component" value="Unassembled WGS sequence"/>
</dbReference>
<dbReference type="Gene3D" id="3.90.1300.10">
    <property type="entry name" value="Amidase signature (AS) domain"/>
    <property type="match status" value="1"/>
</dbReference>
<evidence type="ECO:0000259" key="2">
    <source>
        <dbReference type="Pfam" id="PF01425"/>
    </source>
</evidence>
<dbReference type="InterPro" id="IPR036928">
    <property type="entry name" value="AS_sf"/>
</dbReference>
<dbReference type="RefSeq" id="WP_284351380.1">
    <property type="nucleotide sequence ID" value="NZ_BRXS01000005.1"/>
</dbReference>
<comment type="caution">
    <text evidence="3">The sequence shown here is derived from an EMBL/GenBank/DDBJ whole genome shotgun (WGS) entry which is preliminary data.</text>
</comment>
<feature type="chain" id="PRO_5041209936" evidence="1">
    <location>
        <begin position="25"/>
        <end position="530"/>
    </location>
</feature>